<dbReference type="EMBL" id="CAJOBC010002331">
    <property type="protein sequence ID" value="CAF3727905.1"/>
    <property type="molecule type" value="Genomic_DNA"/>
</dbReference>
<dbReference type="PROSITE" id="PS50994">
    <property type="entry name" value="INTEGRASE"/>
    <property type="match status" value="1"/>
</dbReference>
<feature type="domain" description="Integrase catalytic" evidence="7">
    <location>
        <begin position="1"/>
        <end position="129"/>
    </location>
</feature>
<dbReference type="Pfam" id="PF00665">
    <property type="entry name" value="rve"/>
    <property type="match status" value="1"/>
</dbReference>
<dbReference type="GO" id="GO:0003964">
    <property type="term" value="F:RNA-directed DNA polymerase activity"/>
    <property type="evidence" value="ECO:0007669"/>
    <property type="project" value="UniProtKB-KW"/>
</dbReference>
<dbReference type="InterPro" id="IPR001584">
    <property type="entry name" value="Integrase_cat-core"/>
</dbReference>
<evidence type="ECO:0000256" key="5">
    <source>
        <dbReference type="ARBA" id="ARBA00022801"/>
    </source>
</evidence>
<dbReference type="InterPro" id="IPR036397">
    <property type="entry name" value="RNaseH_sf"/>
</dbReference>
<evidence type="ECO:0000313" key="10">
    <source>
        <dbReference type="Proteomes" id="UP000663829"/>
    </source>
</evidence>
<evidence type="ECO:0000259" key="7">
    <source>
        <dbReference type="PROSITE" id="PS50994"/>
    </source>
</evidence>
<dbReference type="PANTHER" id="PTHR41694:SF3">
    <property type="entry name" value="RNA-DIRECTED DNA POLYMERASE-RELATED"/>
    <property type="match status" value="1"/>
</dbReference>
<dbReference type="Gene3D" id="3.30.420.10">
    <property type="entry name" value="Ribonuclease H-like superfamily/Ribonuclease H"/>
    <property type="match status" value="1"/>
</dbReference>
<evidence type="ECO:0000313" key="9">
    <source>
        <dbReference type="EMBL" id="CAF3727905.1"/>
    </source>
</evidence>
<evidence type="ECO:0000256" key="1">
    <source>
        <dbReference type="ARBA" id="ARBA00022679"/>
    </source>
</evidence>
<name>A0A814D8J4_9BILA</name>
<dbReference type="PANTHER" id="PTHR41694">
    <property type="entry name" value="ENDOGENOUS RETROVIRUS GROUP K MEMBER POL PROTEIN"/>
    <property type="match status" value="1"/>
</dbReference>
<dbReference type="OrthoDB" id="10038074at2759"/>
<dbReference type="GO" id="GO:0015074">
    <property type="term" value="P:DNA integration"/>
    <property type="evidence" value="ECO:0007669"/>
    <property type="project" value="InterPro"/>
</dbReference>
<evidence type="ECO:0000256" key="6">
    <source>
        <dbReference type="ARBA" id="ARBA00022918"/>
    </source>
</evidence>
<dbReference type="Proteomes" id="UP000663829">
    <property type="component" value="Unassembled WGS sequence"/>
</dbReference>
<dbReference type="SUPFAM" id="SSF53098">
    <property type="entry name" value="Ribonuclease H-like"/>
    <property type="match status" value="1"/>
</dbReference>
<organism evidence="8 10">
    <name type="scientific">Didymodactylos carnosus</name>
    <dbReference type="NCBI Taxonomy" id="1234261"/>
    <lineage>
        <taxon>Eukaryota</taxon>
        <taxon>Metazoa</taxon>
        <taxon>Spiralia</taxon>
        <taxon>Gnathifera</taxon>
        <taxon>Rotifera</taxon>
        <taxon>Eurotatoria</taxon>
        <taxon>Bdelloidea</taxon>
        <taxon>Philodinida</taxon>
        <taxon>Philodinidae</taxon>
        <taxon>Didymodactylos</taxon>
    </lineage>
</organism>
<evidence type="ECO:0000313" key="8">
    <source>
        <dbReference type="EMBL" id="CAF0952308.1"/>
    </source>
</evidence>
<keyword evidence="6" id="KW-0695">RNA-directed DNA polymerase</keyword>
<evidence type="ECO:0000256" key="4">
    <source>
        <dbReference type="ARBA" id="ARBA00022759"/>
    </source>
</evidence>
<dbReference type="Proteomes" id="UP000681722">
    <property type="component" value="Unassembled WGS sequence"/>
</dbReference>
<dbReference type="InterPro" id="IPR012337">
    <property type="entry name" value="RNaseH-like_sf"/>
</dbReference>
<proteinExistence type="predicted"/>
<evidence type="ECO:0000256" key="2">
    <source>
        <dbReference type="ARBA" id="ARBA00022695"/>
    </source>
</evidence>
<keyword evidence="10" id="KW-1185">Reference proteome</keyword>
<dbReference type="EMBL" id="CAJNOQ010002332">
    <property type="protein sequence ID" value="CAF0952308.1"/>
    <property type="molecule type" value="Genomic_DNA"/>
</dbReference>
<evidence type="ECO:0000256" key="3">
    <source>
        <dbReference type="ARBA" id="ARBA00022722"/>
    </source>
</evidence>
<keyword evidence="2" id="KW-0548">Nucleotidyltransferase</keyword>
<feature type="non-terminal residue" evidence="8">
    <location>
        <position position="1"/>
    </location>
</feature>
<protein>
    <recommendedName>
        <fullName evidence="7">Integrase catalytic domain-containing protein</fullName>
    </recommendedName>
</protein>
<keyword evidence="4" id="KW-0255">Endonuclease</keyword>
<accession>A0A814D8J4</accession>
<dbReference type="GO" id="GO:0004519">
    <property type="term" value="F:endonuclease activity"/>
    <property type="evidence" value="ECO:0007669"/>
    <property type="project" value="UniProtKB-KW"/>
</dbReference>
<keyword evidence="3" id="KW-0540">Nuclease</keyword>
<comment type="caution">
    <text evidence="8">The sequence shown here is derived from an EMBL/GenBank/DDBJ whole genome shotgun (WGS) entry which is preliminary data.</text>
</comment>
<sequence>LQIDLIDMRTRPDVVSADVTWILNCVDHFSKFSWAYPLRSKSTNEVAHRLKELFFVFGPPRLLHSDNGTELVATVIVELKQLFPEMTLVRGRPRHPQSQGCVERANGVLTSALDKDYNKIKALSARIQI</sequence>
<dbReference type="GO" id="GO:0016787">
    <property type="term" value="F:hydrolase activity"/>
    <property type="evidence" value="ECO:0007669"/>
    <property type="project" value="UniProtKB-KW"/>
</dbReference>
<reference evidence="8" key="1">
    <citation type="submission" date="2021-02" db="EMBL/GenBank/DDBJ databases">
        <authorList>
            <person name="Nowell W R."/>
        </authorList>
    </citation>
    <scope>NUCLEOTIDE SEQUENCE</scope>
</reference>
<dbReference type="AlphaFoldDB" id="A0A814D8J4"/>
<gene>
    <name evidence="8" type="ORF">GPM918_LOCUS11313</name>
    <name evidence="9" type="ORF">SRO942_LOCUS11312</name>
</gene>
<keyword evidence="1" id="KW-0808">Transferase</keyword>
<dbReference type="GO" id="GO:0035613">
    <property type="term" value="F:RNA stem-loop binding"/>
    <property type="evidence" value="ECO:0007669"/>
    <property type="project" value="TreeGrafter"/>
</dbReference>
<keyword evidence="5" id="KW-0378">Hydrolase</keyword>